<organism evidence="1 2">
    <name type="scientific">Lentinula raphanica</name>
    <dbReference type="NCBI Taxonomy" id="153919"/>
    <lineage>
        <taxon>Eukaryota</taxon>
        <taxon>Fungi</taxon>
        <taxon>Dikarya</taxon>
        <taxon>Basidiomycota</taxon>
        <taxon>Agaricomycotina</taxon>
        <taxon>Agaricomycetes</taxon>
        <taxon>Agaricomycetidae</taxon>
        <taxon>Agaricales</taxon>
        <taxon>Marasmiineae</taxon>
        <taxon>Omphalotaceae</taxon>
        <taxon>Lentinula</taxon>
    </lineage>
</organism>
<keyword evidence="2" id="KW-1185">Reference proteome</keyword>
<reference evidence="1" key="1">
    <citation type="submission" date="2022-08" db="EMBL/GenBank/DDBJ databases">
        <authorList>
            <consortium name="DOE Joint Genome Institute"/>
            <person name="Min B."/>
            <person name="Riley R."/>
            <person name="Sierra-Patev S."/>
            <person name="Naranjo-Ortiz M."/>
            <person name="Looney B."/>
            <person name="Konkel Z."/>
            <person name="Slot J.C."/>
            <person name="Sakamoto Y."/>
            <person name="Steenwyk J.L."/>
            <person name="Rokas A."/>
            <person name="Carro J."/>
            <person name="Camarero S."/>
            <person name="Ferreira P."/>
            <person name="Molpeceres G."/>
            <person name="Ruiz-Duenas F.J."/>
            <person name="Serrano A."/>
            <person name="Henrissat B."/>
            <person name="Drula E."/>
            <person name="Hughes K.W."/>
            <person name="Mata J.L."/>
            <person name="Ishikawa N.K."/>
            <person name="Vargas-Isla R."/>
            <person name="Ushijima S."/>
            <person name="Smith C.A."/>
            <person name="Ahrendt S."/>
            <person name="Andreopoulos W."/>
            <person name="He G."/>
            <person name="Labutti K."/>
            <person name="Lipzen A."/>
            <person name="Ng V."/>
            <person name="Sandor L."/>
            <person name="Barry K."/>
            <person name="Martinez A.T."/>
            <person name="Xiao Y."/>
            <person name="Gibbons J.G."/>
            <person name="Terashima K."/>
            <person name="Hibbett D.S."/>
            <person name="Grigoriev I.V."/>
        </authorList>
    </citation>
    <scope>NUCLEOTIDE SEQUENCE</scope>
    <source>
        <strain evidence="1">TFB9207</strain>
    </source>
</reference>
<sequence length="420" mass="46663">MPKLTLHEASRMTRSKRIFSPYIVGGQPIRGQTIRGPIRGLPRRGPLIQGLPIQGPPLPFASHHAPPMSADSSAPISFPSISLCPSGGRWVSGIDIADIPVTSSGYTGVRRNLPQELPSLEELHRRGFKVLVCQPGETCPITDVEDRVICVVHILPPGQSRTVVLEANAAIEQAHERIFFTEKQENHRRGDFPAASYGISFGGGQTRPDFLKHSVKTNAILQSLLKHRAFNHFSDDSNYLFTTYGSQIRQSYLDGLAALQKWDPQLVPNFPGTAFAACTWNFGPAAVSYPHIDDANVAFGWCSITALGDYNPDLGGHLILWDLDLVIRFPPGATILIPSALLAHSNVPIQEGEKRYAFVQFTAGGLFRWIDHDFQSVEQWEKNASEPQRQQYEKDREARVRDGYNRFSNFSEVVRGSQRS</sequence>
<dbReference type="Gene3D" id="3.60.130.30">
    <property type="match status" value="1"/>
</dbReference>
<protein>
    <submittedName>
        <fullName evidence="1">Uncharacterized protein</fullName>
    </submittedName>
</protein>
<evidence type="ECO:0000313" key="1">
    <source>
        <dbReference type="EMBL" id="KAJ3833838.1"/>
    </source>
</evidence>
<dbReference type="AlphaFoldDB" id="A0AA38P043"/>
<name>A0AA38P043_9AGAR</name>
<dbReference type="Proteomes" id="UP001163846">
    <property type="component" value="Unassembled WGS sequence"/>
</dbReference>
<comment type="caution">
    <text evidence="1">The sequence shown here is derived from an EMBL/GenBank/DDBJ whole genome shotgun (WGS) entry which is preliminary data.</text>
</comment>
<gene>
    <name evidence="1" type="ORF">F5878DRAFT_665300</name>
</gene>
<accession>A0AA38P043</accession>
<proteinExistence type="predicted"/>
<evidence type="ECO:0000313" key="2">
    <source>
        <dbReference type="Proteomes" id="UP001163846"/>
    </source>
</evidence>
<dbReference type="EMBL" id="MU806626">
    <property type="protein sequence ID" value="KAJ3833838.1"/>
    <property type="molecule type" value="Genomic_DNA"/>
</dbReference>